<comment type="caution">
    <text evidence="2">The sequence shown here is derived from an EMBL/GenBank/DDBJ whole genome shotgun (WGS) entry which is preliminary data.</text>
</comment>
<proteinExistence type="predicted"/>
<feature type="chain" id="PRO_5047048892" description="Secreted protein" evidence="1">
    <location>
        <begin position="25"/>
        <end position="206"/>
    </location>
</feature>
<sequence>MFSMFSTKSAVLIATSAALMVAGAETPERTDFVMVDYVPPLPVDGNDPRNRSAFFWPVTKAGLAPNPCEIGKLWDYKETVNDDEHVGVRVVGNYTDPEAVEVNWGKGQGTGVTYRRDTFGSRQDHGLWDLDNRLMGKCQVANPGYSKRGCVQNGVLGTVNYLLLCHGSYFHAPDNYTTGPKNYDLHSNKVFDTTNDSYENLEFDLP</sequence>
<gene>
    <name evidence="2" type="ORF">PG994_012242</name>
</gene>
<dbReference type="RefSeq" id="XP_066712761.1">
    <property type="nucleotide sequence ID" value="XM_066863651.1"/>
</dbReference>
<feature type="signal peptide" evidence="1">
    <location>
        <begin position="1"/>
        <end position="24"/>
    </location>
</feature>
<evidence type="ECO:0000256" key="1">
    <source>
        <dbReference type="SAM" id="SignalP"/>
    </source>
</evidence>
<accession>A0ABR1TVG5</accession>
<reference evidence="2 3" key="1">
    <citation type="submission" date="2023-01" db="EMBL/GenBank/DDBJ databases">
        <title>Analysis of 21 Apiospora genomes using comparative genomics revels a genus with tremendous synthesis potential of carbohydrate active enzymes and secondary metabolites.</title>
        <authorList>
            <person name="Sorensen T."/>
        </authorList>
    </citation>
    <scope>NUCLEOTIDE SEQUENCE [LARGE SCALE GENOMIC DNA]</scope>
    <source>
        <strain evidence="2 3">CBS 135458</strain>
    </source>
</reference>
<dbReference type="Proteomes" id="UP001480595">
    <property type="component" value="Unassembled WGS sequence"/>
</dbReference>
<evidence type="ECO:0000313" key="2">
    <source>
        <dbReference type="EMBL" id="KAK8050512.1"/>
    </source>
</evidence>
<dbReference type="EMBL" id="JAQQWL010000011">
    <property type="protein sequence ID" value="KAK8050512.1"/>
    <property type="molecule type" value="Genomic_DNA"/>
</dbReference>
<organism evidence="2 3">
    <name type="scientific">Apiospora phragmitis</name>
    <dbReference type="NCBI Taxonomy" id="2905665"/>
    <lineage>
        <taxon>Eukaryota</taxon>
        <taxon>Fungi</taxon>
        <taxon>Dikarya</taxon>
        <taxon>Ascomycota</taxon>
        <taxon>Pezizomycotina</taxon>
        <taxon>Sordariomycetes</taxon>
        <taxon>Xylariomycetidae</taxon>
        <taxon>Amphisphaeriales</taxon>
        <taxon>Apiosporaceae</taxon>
        <taxon>Apiospora</taxon>
    </lineage>
</organism>
<evidence type="ECO:0000313" key="3">
    <source>
        <dbReference type="Proteomes" id="UP001480595"/>
    </source>
</evidence>
<name>A0ABR1TVG5_9PEZI</name>
<dbReference type="GeneID" id="92096714"/>
<protein>
    <recommendedName>
        <fullName evidence="4">Secreted protein</fullName>
    </recommendedName>
</protein>
<keyword evidence="3" id="KW-1185">Reference proteome</keyword>
<evidence type="ECO:0008006" key="4">
    <source>
        <dbReference type="Google" id="ProtNLM"/>
    </source>
</evidence>
<keyword evidence="1" id="KW-0732">Signal</keyword>